<accession>A0A8S1DL05</accession>
<feature type="coiled-coil region" evidence="1">
    <location>
        <begin position="38"/>
        <end position="65"/>
    </location>
</feature>
<evidence type="ECO:0000256" key="1">
    <source>
        <dbReference type="SAM" id="Coils"/>
    </source>
</evidence>
<dbReference type="SUPFAM" id="SSF47473">
    <property type="entry name" value="EF-hand"/>
    <property type="match status" value="1"/>
</dbReference>
<dbReference type="AlphaFoldDB" id="A0A8S1DL05"/>
<evidence type="ECO:0000313" key="3">
    <source>
        <dbReference type="EMBL" id="CAB3382984.1"/>
    </source>
</evidence>
<protein>
    <recommendedName>
        <fullName evidence="5">EF-hand domain-containing protein</fullName>
    </recommendedName>
</protein>
<gene>
    <name evidence="3" type="ORF">CLODIP_2_CD01214</name>
</gene>
<feature type="region of interest" description="Disordered" evidence="2">
    <location>
        <begin position="1"/>
        <end position="28"/>
    </location>
</feature>
<dbReference type="InterPro" id="IPR011992">
    <property type="entry name" value="EF-hand-dom_pair"/>
</dbReference>
<organism evidence="3 4">
    <name type="scientific">Cloeon dipterum</name>
    <dbReference type="NCBI Taxonomy" id="197152"/>
    <lineage>
        <taxon>Eukaryota</taxon>
        <taxon>Metazoa</taxon>
        <taxon>Ecdysozoa</taxon>
        <taxon>Arthropoda</taxon>
        <taxon>Hexapoda</taxon>
        <taxon>Insecta</taxon>
        <taxon>Pterygota</taxon>
        <taxon>Palaeoptera</taxon>
        <taxon>Ephemeroptera</taxon>
        <taxon>Pisciforma</taxon>
        <taxon>Baetidae</taxon>
        <taxon>Cloeon</taxon>
    </lineage>
</organism>
<evidence type="ECO:0008006" key="5">
    <source>
        <dbReference type="Google" id="ProtNLM"/>
    </source>
</evidence>
<sequence>MRALAWPAARRPPSSGPSHSLSRTPMVEDGVCTTEDELNSSGSELDEAEQRRELLTDKWRQLFDKYDPEGFGEIPWDDFVVALHSPDFVSQVEPNKREILAEKAQQRLTSAITFQDFVNVVQVACDYFIWIVARFAHRQPLDAASRVRRRVPKYVLLSQYSREEIYSYPFSAKLAHRVVI</sequence>
<dbReference type="Proteomes" id="UP000494165">
    <property type="component" value="Unassembled WGS sequence"/>
</dbReference>
<name>A0A8S1DL05_9INSE</name>
<keyword evidence="1" id="KW-0175">Coiled coil</keyword>
<evidence type="ECO:0000313" key="4">
    <source>
        <dbReference type="Proteomes" id="UP000494165"/>
    </source>
</evidence>
<comment type="caution">
    <text evidence="3">The sequence shown here is derived from an EMBL/GenBank/DDBJ whole genome shotgun (WGS) entry which is preliminary data.</text>
</comment>
<feature type="compositionally biased region" description="Low complexity" evidence="2">
    <location>
        <begin position="1"/>
        <end position="23"/>
    </location>
</feature>
<evidence type="ECO:0000256" key="2">
    <source>
        <dbReference type="SAM" id="MobiDB-lite"/>
    </source>
</evidence>
<dbReference type="EMBL" id="CADEPI010000290">
    <property type="protein sequence ID" value="CAB3382984.1"/>
    <property type="molecule type" value="Genomic_DNA"/>
</dbReference>
<proteinExistence type="predicted"/>
<reference evidence="3 4" key="1">
    <citation type="submission" date="2020-04" db="EMBL/GenBank/DDBJ databases">
        <authorList>
            <person name="Alioto T."/>
            <person name="Alioto T."/>
            <person name="Gomez Garrido J."/>
        </authorList>
    </citation>
    <scope>NUCLEOTIDE SEQUENCE [LARGE SCALE GENOMIC DNA]</scope>
</reference>
<dbReference type="OrthoDB" id="6603515at2759"/>
<keyword evidence="4" id="KW-1185">Reference proteome</keyword>